<evidence type="ECO:0000259" key="3">
    <source>
        <dbReference type="Pfam" id="PF00534"/>
    </source>
</evidence>
<dbReference type="Proteomes" id="UP000631421">
    <property type="component" value="Unassembled WGS sequence"/>
</dbReference>
<proteinExistence type="predicted"/>
<dbReference type="Pfam" id="PF00534">
    <property type="entry name" value="Glycos_transf_1"/>
    <property type="match status" value="1"/>
</dbReference>
<dbReference type="PANTHER" id="PTHR12526:SF510">
    <property type="entry name" value="D-INOSITOL 3-PHOSPHATE GLYCOSYLTRANSFERASE"/>
    <property type="match status" value="1"/>
</dbReference>
<keyword evidence="5" id="KW-1185">Reference proteome</keyword>
<reference evidence="4" key="2">
    <citation type="submission" date="2020-08" db="EMBL/GenBank/DDBJ databases">
        <authorList>
            <person name="Chen M."/>
            <person name="Teng W."/>
            <person name="Zhao L."/>
            <person name="Hu C."/>
            <person name="Zhou Y."/>
            <person name="Han B."/>
            <person name="Song L."/>
            <person name="Shu W."/>
        </authorList>
    </citation>
    <scope>NUCLEOTIDE SEQUENCE</scope>
    <source>
        <strain evidence="4">FACHB-1277</strain>
    </source>
</reference>
<dbReference type="PANTHER" id="PTHR12526">
    <property type="entry name" value="GLYCOSYLTRANSFERASE"/>
    <property type="match status" value="1"/>
</dbReference>
<keyword evidence="1" id="KW-0328">Glycosyltransferase</keyword>
<dbReference type="SUPFAM" id="SSF53756">
    <property type="entry name" value="UDP-Glycosyltransferase/glycogen phosphorylase"/>
    <property type="match status" value="1"/>
</dbReference>
<sequence length="366" mass="40695">MYKVHHCGAGLALAGGGIKSYVDGLLTALPEMGDRHLITSLANLDQSQYDLLHIHEGTMLADLTGQCPAVYTLHNHDSYCPSGTKYLTASQKICDRQMSYLGCTWGQIVDGCGSRRPEKILAGFQRAYSNLELLQKLGITVIANSDYVRSQLIFNGLAPEQVVTLRCGIISPRSPHEPLTKTLHQRQRILFASRIVPEKGLDWLLRSLSYVDSQIHLDIAGEGWDLPRMRKLAEQLKLGDRLTWHGWCDQEKLEDLYHQSMAVVFPSVWPEPAGLITLEAYARFRPIIASAVGGIPEHMRDRTGILVKPNDEQALAAAINDLAHNFEKSQAIGIAGHQLFEEEFTLSIHAAKLTEIYDAAIAKFCQ</sequence>
<organism evidence="4 5">
    <name type="scientific">Pseudanabaena cinerea FACHB-1277</name>
    <dbReference type="NCBI Taxonomy" id="2949581"/>
    <lineage>
        <taxon>Bacteria</taxon>
        <taxon>Bacillati</taxon>
        <taxon>Cyanobacteriota</taxon>
        <taxon>Cyanophyceae</taxon>
        <taxon>Pseudanabaenales</taxon>
        <taxon>Pseudanabaenaceae</taxon>
        <taxon>Pseudanabaena</taxon>
        <taxon>Pseudanabaena cinerea</taxon>
    </lineage>
</organism>
<dbReference type="EMBL" id="JACJPY010000008">
    <property type="protein sequence ID" value="MBD2149419.1"/>
    <property type="molecule type" value="Genomic_DNA"/>
</dbReference>
<evidence type="ECO:0000313" key="4">
    <source>
        <dbReference type="EMBL" id="MBD2149419.1"/>
    </source>
</evidence>
<reference evidence="4" key="1">
    <citation type="journal article" date="2015" name="ISME J.">
        <title>Draft Genome Sequence of Streptomyces incarnatus NRRL8089, which Produces the Nucleoside Antibiotic Sinefungin.</title>
        <authorList>
            <person name="Oshima K."/>
            <person name="Hattori M."/>
            <person name="Shimizu H."/>
            <person name="Fukuda K."/>
            <person name="Nemoto M."/>
            <person name="Inagaki K."/>
            <person name="Tamura T."/>
        </authorList>
    </citation>
    <scope>NUCLEOTIDE SEQUENCE</scope>
    <source>
        <strain evidence="4">FACHB-1277</strain>
    </source>
</reference>
<dbReference type="InterPro" id="IPR001296">
    <property type="entry name" value="Glyco_trans_1"/>
</dbReference>
<keyword evidence="2" id="KW-0808">Transferase</keyword>
<name>A0A926Z735_9CYAN</name>
<gene>
    <name evidence="4" type="ORF">H6F44_04655</name>
</gene>
<feature type="domain" description="Glycosyl transferase family 1" evidence="3">
    <location>
        <begin position="186"/>
        <end position="336"/>
    </location>
</feature>
<evidence type="ECO:0000256" key="2">
    <source>
        <dbReference type="ARBA" id="ARBA00022679"/>
    </source>
</evidence>
<dbReference type="RefSeq" id="WP_190349785.1">
    <property type="nucleotide sequence ID" value="NZ_JACJPY010000008.1"/>
</dbReference>
<dbReference type="Gene3D" id="3.40.50.2000">
    <property type="entry name" value="Glycogen Phosphorylase B"/>
    <property type="match status" value="2"/>
</dbReference>
<dbReference type="CDD" id="cd03801">
    <property type="entry name" value="GT4_PimA-like"/>
    <property type="match status" value="1"/>
</dbReference>
<protein>
    <submittedName>
        <fullName evidence="4">Glycosyltransferase family 4 protein</fullName>
    </submittedName>
</protein>
<dbReference type="GO" id="GO:0016757">
    <property type="term" value="F:glycosyltransferase activity"/>
    <property type="evidence" value="ECO:0007669"/>
    <property type="project" value="UniProtKB-KW"/>
</dbReference>
<evidence type="ECO:0000256" key="1">
    <source>
        <dbReference type="ARBA" id="ARBA00022676"/>
    </source>
</evidence>
<evidence type="ECO:0000313" key="5">
    <source>
        <dbReference type="Proteomes" id="UP000631421"/>
    </source>
</evidence>
<dbReference type="AlphaFoldDB" id="A0A926Z735"/>
<comment type="caution">
    <text evidence="4">The sequence shown here is derived from an EMBL/GenBank/DDBJ whole genome shotgun (WGS) entry which is preliminary data.</text>
</comment>
<accession>A0A926Z735</accession>